<gene>
    <name evidence="1" type="ORF">LK09_20410</name>
</gene>
<dbReference type="EMBL" id="JTDK01000049">
    <property type="protein sequence ID" value="KHK94242.1"/>
    <property type="molecule type" value="Genomic_DNA"/>
</dbReference>
<reference evidence="1 2" key="1">
    <citation type="submission" date="2014-11" db="EMBL/GenBank/DDBJ databases">
        <title>Genome sequence of Microbacterium mangrovi MUSC 115(T).</title>
        <authorList>
            <person name="Lee L.-H."/>
        </authorList>
    </citation>
    <scope>NUCLEOTIDE SEQUENCE [LARGE SCALE GENOMIC DNA]</scope>
    <source>
        <strain evidence="1 2">MUSC 115</strain>
    </source>
</reference>
<dbReference type="Proteomes" id="UP000031030">
    <property type="component" value="Unassembled WGS sequence"/>
</dbReference>
<feature type="non-terminal residue" evidence="1">
    <location>
        <position position="61"/>
    </location>
</feature>
<dbReference type="AlphaFoldDB" id="A0A0B1ZSN3"/>
<protein>
    <submittedName>
        <fullName evidence="1">Uncharacterized protein</fullName>
    </submittedName>
</protein>
<name>A0A0B1ZSN3_9MICO</name>
<comment type="caution">
    <text evidence="1">The sequence shown here is derived from an EMBL/GenBank/DDBJ whole genome shotgun (WGS) entry which is preliminary data.</text>
</comment>
<evidence type="ECO:0000313" key="1">
    <source>
        <dbReference type="EMBL" id="KHK94242.1"/>
    </source>
</evidence>
<keyword evidence="2" id="KW-1185">Reference proteome</keyword>
<organism evidence="1 2">
    <name type="scientific">Microbacterium mangrovi</name>
    <dbReference type="NCBI Taxonomy" id="1348253"/>
    <lineage>
        <taxon>Bacteria</taxon>
        <taxon>Bacillati</taxon>
        <taxon>Actinomycetota</taxon>
        <taxon>Actinomycetes</taxon>
        <taxon>Micrococcales</taxon>
        <taxon>Microbacteriaceae</taxon>
        <taxon>Microbacterium</taxon>
    </lineage>
</organism>
<accession>A0A0B1ZSN3</accession>
<evidence type="ECO:0000313" key="2">
    <source>
        <dbReference type="Proteomes" id="UP000031030"/>
    </source>
</evidence>
<sequence length="61" mass="6571">MDAMSCQTQSRIDEVEQHRCWSGGAGHLDGKVRVAAMQFCGVLDNLWGIGVQVGGIDGHQD</sequence>
<proteinExistence type="predicted"/>